<dbReference type="PANTHER" id="PTHR46143">
    <property type="entry name" value="CALPAIN-7"/>
    <property type="match status" value="1"/>
</dbReference>
<dbReference type="PROSITE" id="PS50203">
    <property type="entry name" value="CALPAIN_CAT"/>
    <property type="match status" value="1"/>
</dbReference>
<feature type="compositionally biased region" description="Polar residues" evidence="6">
    <location>
        <begin position="216"/>
        <end position="230"/>
    </location>
</feature>
<dbReference type="InterPro" id="IPR051297">
    <property type="entry name" value="PalB/RIM13"/>
</dbReference>
<dbReference type="SUPFAM" id="SSF54001">
    <property type="entry name" value="Cysteine proteinases"/>
    <property type="match status" value="1"/>
</dbReference>
<evidence type="ECO:0000256" key="4">
    <source>
        <dbReference type="ARBA" id="ARBA00022807"/>
    </source>
</evidence>
<dbReference type="Pfam" id="PF00648">
    <property type="entry name" value="Peptidase_C2"/>
    <property type="match status" value="1"/>
</dbReference>
<feature type="active site" evidence="5">
    <location>
        <position position="584"/>
    </location>
</feature>
<reference evidence="8" key="1">
    <citation type="submission" date="2015-02" db="EMBL/GenBank/DDBJ databases">
        <title>pH pathway in Coniothyrium minitans.</title>
        <authorList>
            <person name="Lou Y."/>
        </authorList>
    </citation>
    <scope>NUCLEOTIDE SEQUENCE</scope>
    <source>
        <strain evidence="8">Chy-1</strain>
    </source>
</reference>
<feature type="active site" evidence="5">
    <location>
        <position position="422"/>
    </location>
</feature>
<sequence length="1111" mass="123567">MGIGIASRYQYEVQRRPSQQARAPRWLGVRSSYNNTHAHFYKTAVYNLHAPSECAPNAPSCRPSPRNRSEDGIAEASKGSARIHSVPQSMADQAAQLGALKAAASKHESRVKIAATKDEALQQALAAAENLMKAVKLTANPVEKKQLSQRFNAVADVARSVKSNEWTSPKPVVTIPPQQQQQQQAHVASESKSKADGIGEWAAEVAQSFDYIPKSSHPQPTHPTQDSSSEARVATQPILPQGISFTASPSLSPSQTPTLISAHANGKHENGWGHTTGGIPHSKSYVAAQDDSRYRIQQVTQKGLPRTGSKTFVSHVRKLREPVSSRKRTTKEEIILLKASLVNGVKCPPWDKIPSADEFAADGSGFFTQPRELSLSPQQQQHFKAWTRAENALPRGSSGLDEHPVMSSPRPIDLVQDAATDCSVVASLCAGIARTERGYDKLYPFDRNLGRPVISTNGKYIVRLHFNGCWRRVTIDDRLPQSETRALHVVDRREPLLLWPALLEKAYLTVRGGYDFPGSNSCSDLWTLTGWIPEQVHLQETDIVPDQLWNRLHKAFDFGDVLATLGTGKMSARQERELGLEGQHSYVVLDLKETENDRFLLVKNPWVEGRGWLGPRPSPEELYASSTITDSSKDGLATYHRDTIPTKDRPNPTTFWIGLEQVISHFDGLYLNWNPGLFRYRQDIHFEWAVDGSSEEENRCIVAHPQFLFHSEDESPVWFLLSRHFRTTFGDSKEESDAFNDGSIRPSTLTDTSDDIPKGYMSIFVCPGNGNRLYIKDTCLERSDYVTTPQCLLRWDADAKSTYTVVLDQDELPASAYTFSLFAFSNSKIELEPAIPRYPLQKIVTGEWTKQTAGGGTGSSQYFQNPQYALEVKQRGALAILLTSTNRKNALHVKLTLGHGKRIYRLNSRDVLADSGDHRARCVFAEAKDLEPGMYTIVCSLFEAGQTGDYSLRVDSTCEIALKQIPRDGAGLMLNRLAPVCFRPEVNEVVAPMVVRRLAAYTIVVRFLKATTPRSAGALPTTRSPLRFSVEYGRGPGRQFLITSEHGRYSDAVILRTEAVNVDPELYPGANLSLVMDRLSGPGGPVEEWYDVEVYTDMPNACEIGVWRDRK</sequence>
<dbReference type="Pfam" id="PF01067">
    <property type="entry name" value="Calpain_III"/>
    <property type="match status" value="1"/>
</dbReference>
<dbReference type="Gene3D" id="2.60.120.380">
    <property type="match status" value="1"/>
</dbReference>
<gene>
    <name evidence="8" type="primary">palB</name>
</gene>
<comment type="similarity">
    <text evidence="1">Belongs to the peptidase C2 family. PalB/RIM13 subfamily.</text>
</comment>
<dbReference type="InterPro" id="IPR038765">
    <property type="entry name" value="Papain-like_cys_pep_sf"/>
</dbReference>
<dbReference type="Pfam" id="PF25435">
    <property type="entry name" value="PalB_C"/>
    <property type="match status" value="1"/>
</dbReference>
<feature type="region of interest" description="Disordered" evidence="6">
    <location>
        <begin position="212"/>
        <end position="233"/>
    </location>
</feature>
<dbReference type="InterPro" id="IPR022683">
    <property type="entry name" value="Calpain_III"/>
</dbReference>
<keyword evidence="4 5" id="KW-0788">Thiol protease</keyword>
<accession>A0A0U2RJF6</accession>
<feature type="region of interest" description="Disordered" evidence="6">
    <location>
        <begin position="55"/>
        <end position="74"/>
    </location>
</feature>
<dbReference type="GO" id="GO:0004198">
    <property type="term" value="F:calcium-dependent cysteine-type endopeptidase activity"/>
    <property type="evidence" value="ECO:0007669"/>
    <property type="project" value="InterPro"/>
</dbReference>
<evidence type="ECO:0000256" key="3">
    <source>
        <dbReference type="ARBA" id="ARBA00022801"/>
    </source>
</evidence>
<evidence type="ECO:0000256" key="6">
    <source>
        <dbReference type="SAM" id="MobiDB-lite"/>
    </source>
</evidence>
<dbReference type="SUPFAM" id="SSF49758">
    <property type="entry name" value="Calpain large subunit, middle domain (domain III)"/>
    <property type="match status" value="2"/>
</dbReference>
<dbReference type="InterPro" id="IPR022682">
    <property type="entry name" value="Calpain_domain_III"/>
</dbReference>
<protein>
    <submittedName>
        <fullName evidence="8">pH-response regulator protein palB/RIM13</fullName>
    </submittedName>
</protein>
<dbReference type="InterPro" id="IPR036213">
    <property type="entry name" value="Calpain_III_sf"/>
</dbReference>
<dbReference type="AlphaFoldDB" id="A0A0U2RJF6"/>
<dbReference type="SMART" id="SM00230">
    <property type="entry name" value="CysPc"/>
    <property type="match status" value="1"/>
</dbReference>
<dbReference type="InterPro" id="IPR001300">
    <property type="entry name" value="Peptidase_C2_calpain_cat"/>
</dbReference>
<evidence type="ECO:0000259" key="7">
    <source>
        <dbReference type="PROSITE" id="PS50203"/>
    </source>
</evidence>
<dbReference type="GO" id="GO:0006508">
    <property type="term" value="P:proteolysis"/>
    <property type="evidence" value="ECO:0007669"/>
    <property type="project" value="UniProtKB-KW"/>
</dbReference>
<feature type="domain" description="Calpain catalytic" evidence="7">
    <location>
        <begin position="366"/>
        <end position="675"/>
    </location>
</feature>
<dbReference type="SMART" id="SM00720">
    <property type="entry name" value="calpain_III"/>
    <property type="match status" value="1"/>
</dbReference>
<keyword evidence="2 5" id="KW-0645">Protease</keyword>
<proteinExistence type="inferred from homology"/>
<keyword evidence="3 5" id="KW-0378">Hydrolase</keyword>
<dbReference type="EMBL" id="KP747603">
    <property type="protein sequence ID" value="ALM88517.1"/>
    <property type="molecule type" value="Genomic_DNA"/>
</dbReference>
<feature type="region of interest" description="Disordered" evidence="6">
    <location>
        <begin position="262"/>
        <end position="282"/>
    </location>
</feature>
<name>A0A0U2RJF6_9PLEO</name>
<dbReference type="Gene3D" id="3.90.70.10">
    <property type="entry name" value="Cysteine proteinases"/>
    <property type="match status" value="1"/>
</dbReference>
<dbReference type="PANTHER" id="PTHR46143:SF1">
    <property type="entry name" value="CALPAIN-7"/>
    <property type="match status" value="1"/>
</dbReference>
<evidence type="ECO:0000256" key="5">
    <source>
        <dbReference type="PROSITE-ProRule" id="PRU00239"/>
    </source>
</evidence>
<evidence type="ECO:0000313" key="8">
    <source>
        <dbReference type="EMBL" id="ALM88517.1"/>
    </source>
</evidence>
<feature type="region of interest" description="Disordered" evidence="6">
    <location>
        <begin position="175"/>
        <end position="197"/>
    </location>
</feature>
<evidence type="ECO:0000256" key="2">
    <source>
        <dbReference type="ARBA" id="ARBA00022670"/>
    </source>
</evidence>
<organism evidence="8">
    <name type="scientific">Paraphaeosphaeria minitans</name>
    <dbReference type="NCBI Taxonomy" id="565426"/>
    <lineage>
        <taxon>Eukaryota</taxon>
        <taxon>Fungi</taxon>
        <taxon>Dikarya</taxon>
        <taxon>Ascomycota</taxon>
        <taxon>Pezizomycotina</taxon>
        <taxon>Dothideomycetes</taxon>
        <taxon>Pleosporomycetidae</taxon>
        <taxon>Pleosporales</taxon>
        <taxon>Massarineae</taxon>
        <taxon>Didymosphaeriaceae</taxon>
        <taxon>Paraphaeosphaeria</taxon>
    </lineage>
</organism>
<feature type="active site" evidence="5">
    <location>
        <position position="604"/>
    </location>
</feature>
<evidence type="ECO:0000256" key="1">
    <source>
        <dbReference type="ARBA" id="ARBA00010193"/>
    </source>
</evidence>